<protein>
    <submittedName>
        <fullName evidence="1">Uncharacterized protein</fullName>
    </submittedName>
</protein>
<dbReference type="EMBL" id="JBAFSM010000030">
    <property type="protein sequence ID" value="MEG3438514.1"/>
    <property type="molecule type" value="Genomic_DNA"/>
</dbReference>
<proteinExistence type="predicted"/>
<dbReference type="Proteomes" id="UP001328733">
    <property type="component" value="Unassembled WGS sequence"/>
</dbReference>
<comment type="caution">
    <text evidence="1">The sequence shown here is derived from an EMBL/GenBank/DDBJ whole genome shotgun (WGS) entry which is preliminary data.</text>
</comment>
<name>A0AAW9QTX1_9CHRO</name>
<evidence type="ECO:0000313" key="2">
    <source>
        <dbReference type="Proteomes" id="UP001328733"/>
    </source>
</evidence>
<reference evidence="1 2" key="1">
    <citation type="submission" date="2024-01" db="EMBL/GenBank/DDBJ databases">
        <title>Genomic insights into the taxonomy and metabolism of the cyanobacterium Pannus brasiliensis CCIBt3594.</title>
        <authorList>
            <person name="Machado M."/>
            <person name="Botero N.B."/>
            <person name="Andreote A.P.D."/>
            <person name="Feitosa A.M.T."/>
            <person name="Popin R."/>
            <person name="Sivonen K."/>
            <person name="Fiore M.F."/>
        </authorList>
    </citation>
    <scope>NUCLEOTIDE SEQUENCE [LARGE SCALE GENOMIC DNA]</scope>
    <source>
        <strain evidence="1 2">CCIBt3594</strain>
    </source>
</reference>
<accession>A0AAW9QTX1</accession>
<dbReference type="AlphaFoldDB" id="A0AAW9QTX1"/>
<organism evidence="1 2">
    <name type="scientific">Pannus brasiliensis CCIBt3594</name>
    <dbReference type="NCBI Taxonomy" id="1427578"/>
    <lineage>
        <taxon>Bacteria</taxon>
        <taxon>Bacillati</taxon>
        <taxon>Cyanobacteriota</taxon>
        <taxon>Cyanophyceae</taxon>
        <taxon>Oscillatoriophycideae</taxon>
        <taxon>Chroococcales</taxon>
        <taxon>Microcystaceae</taxon>
        <taxon>Pannus</taxon>
    </lineage>
</organism>
<keyword evidence="2" id="KW-1185">Reference proteome</keyword>
<sequence length="114" mass="12629">MPGRARRREKCIGSLALESGRKSSLGRSLFSFPEIRFLLADRPSVEGIGNGQRATVRTFGRIQNGLPVRFQGPTNGPEATSPRGDRVFSALQFPRGCFPCKRNPTGKRREREIG</sequence>
<dbReference type="RefSeq" id="WP_332865995.1">
    <property type="nucleotide sequence ID" value="NZ_JBAFSM010000030.1"/>
</dbReference>
<evidence type="ECO:0000313" key="1">
    <source>
        <dbReference type="EMBL" id="MEG3438514.1"/>
    </source>
</evidence>
<gene>
    <name evidence="1" type="ORF">V0288_15390</name>
</gene>